<evidence type="ECO:0000313" key="2">
    <source>
        <dbReference type="Proteomes" id="UP001164250"/>
    </source>
</evidence>
<sequence length="70" mass="8058">MELREKSASQLAICEREKRSDRSRFTVVGELRWVHGGELRCKKKMVKNAVKKMVHASVGCGRENGKRDEK</sequence>
<gene>
    <name evidence="1" type="ORF">Patl1_26508</name>
</gene>
<organism evidence="1 2">
    <name type="scientific">Pistacia atlantica</name>
    <dbReference type="NCBI Taxonomy" id="434234"/>
    <lineage>
        <taxon>Eukaryota</taxon>
        <taxon>Viridiplantae</taxon>
        <taxon>Streptophyta</taxon>
        <taxon>Embryophyta</taxon>
        <taxon>Tracheophyta</taxon>
        <taxon>Spermatophyta</taxon>
        <taxon>Magnoliopsida</taxon>
        <taxon>eudicotyledons</taxon>
        <taxon>Gunneridae</taxon>
        <taxon>Pentapetalae</taxon>
        <taxon>rosids</taxon>
        <taxon>malvids</taxon>
        <taxon>Sapindales</taxon>
        <taxon>Anacardiaceae</taxon>
        <taxon>Pistacia</taxon>
    </lineage>
</organism>
<dbReference type="EMBL" id="CM047903">
    <property type="protein sequence ID" value="KAJ0091918.1"/>
    <property type="molecule type" value="Genomic_DNA"/>
</dbReference>
<dbReference type="Proteomes" id="UP001164250">
    <property type="component" value="Chromosome 7"/>
</dbReference>
<protein>
    <submittedName>
        <fullName evidence="1">Uncharacterized protein</fullName>
    </submittedName>
</protein>
<keyword evidence="2" id="KW-1185">Reference proteome</keyword>
<comment type="caution">
    <text evidence="1">The sequence shown here is derived from an EMBL/GenBank/DDBJ whole genome shotgun (WGS) entry which is preliminary data.</text>
</comment>
<accession>A0ACC1AZ15</accession>
<proteinExistence type="predicted"/>
<reference evidence="2" key="1">
    <citation type="journal article" date="2023" name="G3 (Bethesda)">
        <title>Genome assembly and association tests identify interacting loci associated with vigor, precocity, and sex in interspecific pistachio rootstocks.</title>
        <authorList>
            <person name="Palmer W."/>
            <person name="Jacygrad E."/>
            <person name="Sagayaradj S."/>
            <person name="Cavanaugh K."/>
            <person name="Han R."/>
            <person name="Bertier L."/>
            <person name="Beede B."/>
            <person name="Kafkas S."/>
            <person name="Golino D."/>
            <person name="Preece J."/>
            <person name="Michelmore R."/>
        </authorList>
    </citation>
    <scope>NUCLEOTIDE SEQUENCE [LARGE SCALE GENOMIC DNA]</scope>
</reference>
<name>A0ACC1AZ15_9ROSI</name>
<evidence type="ECO:0000313" key="1">
    <source>
        <dbReference type="EMBL" id="KAJ0091918.1"/>
    </source>
</evidence>